<protein>
    <recommendedName>
        <fullName evidence="4">RING-type domain-containing protein</fullName>
    </recommendedName>
</protein>
<dbReference type="AlphaFoldDB" id="A0A2P6MQV7"/>
<accession>A0A2P6MQV7</accession>
<keyword evidence="1" id="KW-0812">Transmembrane</keyword>
<keyword evidence="1" id="KW-0472">Membrane</keyword>
<reference evidence="2 3" key="1">
    <citation type="journal article" date="2018" name="Genome Biol. Evol.">
        <title>Multiple Roots of Fruiting Body Formation in Amoebozoa.</title>
        <authorList>
            <person name="Hillmann F."/>
            <person name="Forbes G."/>
            <person name="Novohradska S."/>
            <person name="Ferling I."/>
            <person name="Riege K."/>
            <person name="Groth M."/>
            <person name="Westermann M."/>
            <person name="Marz M."/>
            <person name="Spaller T."/>
            <person name="Winckler T."/>
            <person name="Schaap P."/>
            <person name="Glockner G."/>
        </authorList>
    </citation>
    <scope>NUCLEOTIDE SEQUENCE [LARGE SCALE GENOMIC DNA]</scope>
    <source>
        <strain evidence="2 3">Jena</strain>
    </source>
</reference>
<gene>
    <name evidence="2" type="ORF">PROFUN_08709</name>
</gene>
<keyword evidence="3" id="KW-1185">Reference proteome</keyword>
<dbReference type="EMBL" id="MDYQ01000502">
    <property type="protein sequence ID" value="PRP74085.1"/>
    <property type="molecule type" value="Genomic_DNA"/>
</dbReference>
<proteinExistence type="predicted"/>
<dbReference type="InParanoid" id="A0A2P6MQV7"/>
<comment type="caution">
    <text evidence="2">The sequence shown here is derived from an EMBL/GenBank/DDBJ whole genome shotgun (WGS) entry which is preliminary data.</text>
</comment>
<organism evidence="2 3">
    <name type="scientific">Planoprotostelium fungivorum</name>
    <dbReference type="NCBI Taxonomy" id="1890364"/>
    <lineage>
        <taxon>Eukaryota</taxon>
        <taxon>Amoebozoa</taxon>
        <taxon>Evosea</taxon>
        <taxon>Variosea</taxon>
        <taxon>Cavosteliida</taxon>
        <taxon>Cavosteliaceae</taxon>
        <taxon>Planoprotostelium</taxon>
    </lineage>
</organism>
<dbReference type="Gene3D" id="3.30.40.10">
    <property type="entry name" value="Zinc/RING finger domain, C3HC4 (zinc finger)"/>
    <property type="match status" value="1"/>
</dbReference>
<dbReference type="SUPFAM" id="SSF57850">
    <property type="entry name" value="RING/U-box"/>
    <property type="match status" value="1"/>
</dbReference>
<sequence length="232" mass="26330">MEAQHNQPPSVEPSYLAGRKFKKANANISIETIVKKVEDVGLSDQKEKKMVTLEELERMEFPLRELRLEQLERLSSVLSSYSNLVQTEMENRKKKEEEECCVICMDNHKNVAAAPCGHLVDKQQSTCAGCSFDQQGAFAFKECPMYHLKQRKAATAKSSLTIHSYVRLELSPLITVLILLIRVLFIINVCTATRRHSTDLMPFPCYSDPTTLPEFLNKIYYLGGKDSGQHMA</sequence>
<evidence type="ECO:0008006" key="4">
    <source>
        <dbReference type="Google" id="ProtNLM"/>
    </source>
</evidence>
<evidence type="ECO:0000256" key="1">
    <source>
        <dbReference type="SAM" id="Phobius"/>
    </source>
</evidence>
<dbReference type="Proteomes" id="UP000241769">
    <property type="component" value="Unassembled WGS sequence"/>
</dbReference>
<keyword evidence="1" id="KW-1133">Transmembrane helix</keyword>
<evidence type="ECO:0000313" key="3">
    <source>
        <dbReference type="Proteomes" id="UP000241769"/>
    </source>
</evidence>
<feature type="transmembrane region" description="Helical" evidence="1">
    <location>
        <begin position="170"/>
        <end position="191"/>
    </location>
</feature>
<name>A0A2P6MQV7_9EUKA</name>
<dbReference type="InterPro" id="IPR013083">
    <property type="entry name" value="Znf_RING/FYVE/PHD"/>
</dbReference>
<evidence type="ECO:0000313" key="2">
    <source>
        <dbReference type="EMBL" id="PRP74085.1"/>
    </source>
</evidence>